<evidence type="ECO:0000313" key="2">
    <source>
        <dbReference type="EMBL" id="KAH3666805.1"/>
    </source>
</evidence>
<keyword evidence="3" id="KW-1185">Reference proteome</keyword>
<protein>
    <submittedName>
        <fullName evidence="2">Uncharacterized protein</fullName>
    </submittedName>
</protein>
<reference evidence="2" key="2">
    <citation type="submission" date="2021-01" db="EMBL/GenBank/DDBJ databases">
        <authorList>
            <person name="Schikora-Tamarit M.A."/>
        </authorList>
    </citation>
    <scope>NUCLEOTIDE SEQUENCE</scope>
    <source>
        <strain evidence="2">CBS6075</strain>
    </source>
</reference>
<feature type="compositionally biased region" description="Basic and acidic residues" evidence="1">
    <location>
        <begin position="158"/>
        <end position="204"/>
    </location>
</feature>
<proteinExistence type="predicted"/>
<dbReference type="AlphaFoldDB" id="A0A9P8P872"/>
<feature type="region of interest" description="Disordered" evidence="1">
    <location>
        <begin position="1"/>
        <end position="24"/>
    </location>
</feature>
<feature type="compositionally biased region" description="Basic residues" evidence="1">
    <location>
        <begin position="124"/>
        <end position="136"/>
    </location>
</feature>
<dbReference type="GeneID" id="70235221"/>
<dbReference type="RefSeq" id="XP_046061761.1">
    <property type="nucleotide sequence ID" value="XM_046204213.1"/>
</dbReference>
<dbReference type="OrthoDB" id="10660623at2759"/>
<reference evidence="2" key="1">
    <citation type="journal article" date="2021" name="Open Biol.">
        <title>Shared evolutionary footprints suggest mitochondrial oxidative damage underlies multiple complex I losses in fungi.</title>
        <authorList>
            <person name="Schikora-Tamarit M.A."/>
            <person name="Marcet-Houben M."/>
            <person name="Nosek J."/>
            <person name="Gabaldon T."/>
        </authorList>
    </citation>
    <scope>NUCLEOTIDE SEQUENCE</scope>
    <source>
        <strain evidence="2">CBS6075</strain>
    </source>
</reference>
<comment type="caution">
    <text evidence="2">The sequence shown here is derived from an EMBL/GenBank/DDBJ whole genome shotgun (WGS) entry which is preliminary data.</text>
</comment>
<sequence length="429" mass="47777">MGYLLNRNRKQRVAPNRPQTGTARNDHFLETGLVSQSVAETRVFLDSVLDGLLDQIVPVATDVLTALSPQDSAADTSNCVVHLVRRPDDQHFAGELDHRRIARKQSNNRSSKVHKQHRIEGSKQQRHPQRGVRRSHGSVLGRRANEPRHSCRRSHGDRKRDLVDRGPRGCHDGLRGQRGRSELGRGKRDDLERQPLGLDHDDSRTGQPQSLVPVAENVGREPAPAPVAVDEPGVAEKHRGHAPVGDHHGCRCSEEPNAKPFVPNQLVVEKDVQRSAQHQHQCRRVENSLCLQELFEHLKHNVARDSVDESLEFLRSQVTNTENRGHRQGELEKEGDHQRQGTERQQAELLHDGGFDLQDQSHVGCSGGDQVQHGELRHGRFHRGSSALDVVFLADGAVLVKRLIREQRHVVVVQIGPRGGPSGSSGGVH</sequence>
<name>A0A9P8P872_9ASCO</name>
<gene>
    <name evidence="2" type="ORF">OGAPHI_003254</name>
</gene>
<organism evidence="2 3">
    <name type="scientific">Ogataea philodendri</name>
    <dbReference type="NCBI Taxonomy" id="1378263"/>
    <lineage>
        <taxon>Eukaryota</taxon>
        <taxon>Fungi</taxon>
        <taxon>Dikarya</taxon>
        <taxon>Ascomycota</taxon>
        <taxon>Saccharomycotina</taxon>
        <taxon>Pichiomycetes</taxon>
        <taxon>Pichiales</taxon>
        <taxon>Pichiaceae</taxon>
        <taxon>Ogataea</taxon>
    </lineage>
</organism>
<feature type="region of interest" description="Disordered" evidence="1">
    <location>
        <begin position="102"/>
        <end position="248"/>
    </location>
</feature>
<dbReference type="Proteomes" id="UP000769157">
    <property type="component" value="Unassembled WGS sequence"/>
</dbReference>
<accession>A0A9P8P872</accession>
<feature type="region of interest" description="Disordered" evidence="1">
    <location>
        <begin position="318"/>
        <end position="345"/>
    </location>
</feature>
<evidence type="ECO:0000256" key="1">
    <source>
        <dbReference type="SAM" id="MobiDB-lite"/>
    </source>
</evidence>
<feature type="compositionally biased region" description="Basic and acidic residues" evidence="1">
    <location>
        <begin position="323"/>
        <end position="345"/>
    </location>
</feature>
<dbReference type="EMBL" id="JAEUBE010000199">
    <property type="protein sequence ID" value="KAH3666805.1"/>
    <property type="molecule type" value="Genomic_DNA"/>
</dbReference>
<evidence type="ECO:0000313" key="3">
    <source>
        <dbReference type="Proteomes" id="UP000769157"/>
    </source>
</evidence>